<dbReference type="EMBL" id="CP044205">
    <property type="protein sequence ID" value="QFY42107.1"/>
    <property type="molecule type" value="Genomic_DNA"/>
</dbReference>
<feature type="compositionally biased region" description="Polar residues" evidence="1">
    <location>
        <begin position="1"/>
        <end position="40"/>
    </location>
</feature>
<dbReference type="AlphaFoldDB" id="A0A5Q0BIW7"/>
<protein>
    <submittedName>
        <fullName evidence="3">DUF3131 domain-containing protein</fullName>
    </submittedName>
</protein>
<name>A0A5Q0BIW7_9GAMM</name>
<sequence>MPGCVRSNSGTNWRTTSPSRPKAQKSTTTTGSACSRQPENNCVPRTASNSMIFFMGGLSPIRTINAMHTHGIMRKFTLLHLRNEDSGFMRIFSIILLLLTAVSICRADDLPVLPENQSALSLPSFKALENAQPESNWGSTDPAVFRIHPEAIGLDGENRRNSVYIGYQLPDAMSPANDEKSWEAVLNTAELDASEYDHLTLLIKGNAEAGFNRQITIGLHNRLPDHSGFEIKARIVVSDIKAEWQRVTLPLNQMTGNLSRNRLGQLSISLPDRDTRIRRGGYSIAEISLIKTGSPGPYANEQVEAYRKNAWDSAQGGGMAAHMALKNRLNGWPAQSLKNGKQLPDDNHEFLMQLARDTWHGLDMLSDRENGLPLDRIHLEKGSTAPETALIGDYTSVTNIGFHFLSIISAYELGLIDRGNALEKLKTTLGSLEKMETYRGFFYNYYNTTSLERTSNFISFVDSSWLTAGLLTLRSAFPELVQRCNELLKQEDYRFFYDPQMKQMSHGYYVDRNERASYHYGSLYSEARLGSLIAIGKGDVPAEHWFAMYRTYPNEVTWQTRQPVNRHEKIKNAFRWSDGYYQWREFKYIPSWGGSMFEALMPGLLLEENRYAPASLGQNSLVHTDIQRVYAREDLDYPVWGMSPSSVPNTSRYDEFGVRILGSMGYKDGVVTPHAAALALITRPEEATENLKVLRQRYDAYGELGFYDAIEPRSGQVAWKYLCLNQAMILVSLANHLANHAIQNHFAADPWIQNIIPLLGIENFFD</sequence>
<organism evidence="3 4">
    <name type="scientific">Candidatus Methylospira mobilis</name>
    <dbReference type="NCBI Taxonomy" id="1808979"/>
    <lineage>
        <taxon>Bacteria</taxon>
        <taxon>Pseudomonadati</taxon>
        <taxon>Pseudomonadota</taxon>
        <taxon>Gammaproteobacteria</taxon>
        <taxon>Methylococcales</taxon>
        <taxon>Methylococcaceae</taxon>
        <taxon>Candidatus Methylospira</taxon>
    </lineage>
</organism>
<proteinExistence type="predicted"/>
<dbReference type="Pfam" id="PF10091">
    <property type="entry name" value="Glycoamylase"/>
    <property type="match status" value="1"/>
</dbReference>
<accession>A0A5Q0BIW7</accession>
<dbReference type="InterPro" id="IPR019282">
    <property type="entry name" value="Glycoamylase-like_cons_dom"/>
</dbReference>
<dbReference type="Gene3D" id="1.50.10.140">
    <property type="match status" value="1"/>
</dbReference>
<dbReference type="Gene3D" id="2.60.120.430">
    <property type="entry name" value="Galactose-binding lectin"/>
    <property type="match status" value="1"/>
</dbReference>
<dbReference type="InParanoid" id="A0A5Q0BIW7"/>
<dbReference type="OrthoDB" id="9769991at2"/>
<gene>
    <name evidence="3" type="ORF">F6R98_05250</name>
</gene>
<feature type="domain" description="Glycoamylase-like" evidence="2">
    <location>
        <begin position="522"/>
        <end position="747"/>
    </location>
</feature>
<dbReference type="KEGG" id="mmob:F6R98_05250"/>
<feature type="region of interest" description="Disordered" evidence="1">
    <location>
        <begin position="1"/>
        <end position="41"/>
    </location>
</feature>
<dbReference type="Proteomes" id="UP000325755">
    <property type="component" value="Chromosome"/>
</dbReference>
<evidence type="ECO:0000259" key="2">
    <source>
        <dbReference type="Pfam" id="PF10091"/>
    </source>
</evidence>
<keyword evidence="4" id="KW-1185">Reference proteome</keyword>
<reference evidence="3 4" key="1">
    <citation type="submission" date="2019-09" db="EMBL/GenBank/DDBJ databases">
        <title>Ecophysiology of the spiral-shaped methanotroph Methylospira mobilis as revealed by the complete genome sequence.</title>
        <authorList>
            <person name="Oshkin I.Y."/>
            <person name="Dedysh S.N."/>
            <person name="Miroshnikov K."/>
            <person name="Danilova O.V."/>
            <person name="Hakobyan A."/>
            <person name="Liesack W."/>
        </authorList>
    </citation>
    <scope>NUCLEOTIDE SEQUENCE [LARGE SCALE GENOMIC DNA]</scope>
    <source>
        <strain evidence="3 4">Shm1</strain>
    </source>
</reference>
<evidence type="ECO:0000256" key="1">
    <source>
        <dbReference type="SAM" id="MobiDB-lite"/>
    </source>
</evidence>
<evidence type="ECO:0000313" key="4">
    <source>
        <dbReference type="Proteomes" id="UP000325755"/>
    </source>
</evidence>
<evidence type="ECO:0000313" key="3">
    <source>
        <dbReference type="EMBL" id="QFY42107.1"/>
    </source>
</evidence>